<feature type="region of interest" description="Disordered" evidence="4">
    <location>
        <begin position="574"/>
        <end position="610"/>
    </location>
</feature>
<sequence>MSPENKAHFESKKKPVHLILTRIRDEIYSTVDACKTAHEMWEAIERLQQGESLNIQDVKTNLFWEFGKFTSHDGETMESYYTRNAGSQKGLKTTYHKEKMLLCKEAEKGVHLQVEQSDWQADMDEEIDEQELEAYYSYMEKIHEVPTTNSRTDSEPLEQNDQNVIEGDDELVALANLIANLKINVDENKKIQKQLKKANTTLAHELTECKSILVETSRTLKESNSIRDSCLVALQNKQTEFKKNAQSKKPCLYKIPNDQSDLANRLVPDREETLTLERENRSKLNKDLVESLKKEIDKLESDKAEFSNMYDMLLHEFTVRFGNDQFALILGYGYLVQGNITINRVFYLEGLNHNLFSVGQFCYANLETASLTLICLIAKALTTQEWLWHRRLSHLNVDYINLLSKKDIVISLPKLKYVKDQLCSSYKVSKAKISSFKTKTIPSSKGQLNLLHMDLCGPMRVASINGKNYIMVIVDDYSRYTWTLFIRSKDETPEVLKDFLIMIQRNLKAQKLVTSVANDISALVPQRQKAKDYDNSDHVPLLQKISPSANTTVPSQQELDLLFDPLYDEFFNAGTSSVNKSSSPTDNSNQQDTTPSTNIHPTSEPSTPKKFMLRKTTIIKQKINLPILSNKNDDDQTVIRNKARLVAKGYAQEEDGRENGILNGPLKEEVYVAQPDGFVDPDHLEKVYRLRKALYGLKQSLKSWYDELLHFLISKGFTKGDKLVSWMSKKQDCTVMSSAEAEYVALSAGCAQSAIAISCNPVQHSRTKRIHTRYHFIKEQVENGIIELYFVRTKYQLADMFTKALPEDRFQYLVRQIGMRCLTPAELEVLANESA</sequence>
<evidence type="ECO:0000256" key="4">
    <source>
        <dbReference type="SAM" id="MobiDB-lite"/>
    </source>
</evidence>
<organism evidence="7">
    <name type="scientific">Tanacetum cinerariifolium</name>
    <name type="common">Dalmatian daisy</name>
    <name type="synonym">Chrysanthemum cinerariifolium</name>
    <dbReference type="NCBI Taxonomy" id="118510"/>
    <lineage>
        <taxon>Eukaryota</taxon>
        <taxon>Viridiplantae</taxon>
        <taxon>Streptophyta</taxon>
        <taxon>Embryophyta</taxon>
        <taxon>Tracheophyta</taxon>
        <taxon>Spermatophyta</taxon>
        <taxon>Magnoliopsida</taxon>
        <taxon>eudicotyledons</taxon>
        <taxon>Gunneridae</taxon>
        <taxon>Pentapetalae</taxon>
        <taxon>asterids</taxon>
        <taxon>campanulids</taxon>
        <taxon>Asterales</taxon>
        <taxon>Asteraceae</taxon>
        <taxon>Asteroideae</taxon>
        <taxon>Anthemideae</taxon>
        <taxon>Anthemidinae</taxon>
        <taxon>Tanacetum</taxon>
    </lineage>
</organism>
<accession>A0A6L2JP91</accession>
<keyword evidence="1" id="KW-0479">Metal-binding</keyword>
<dbReference type="PANTHER" id="PTHR42648">
    <property type="entry name" value="TRANSPOSASE, PUTATIVE-RELATED"/>
    <property type="match status" value="1"/>
</dbReference>
<evidence type="ECO:0000313" key="7">
    <source>
        <dbReference type="EMBL" id="GEU38763.1"/>
    </source>
</evidence>
<keyword evidence="3" id="KW-0175">Coiled coil</keyword>
<dbReference type="GO" id="GO:0003676">
    <property type="term" value="F:nucleic acid binding"/>
    <property type="evidence" value="ECO:0007669"/>
    <property type="project" value="InterPro"/>
</dbReference>
<feature type="compositionally biased region" description="Polar residues" evidence="4">
    <location>
        <begin position="574"/>
        <end position="606"/>
    </location>
</feature>
<evidence type="ECO:0000256" key="2">
    <source>
        <dbReference type="ARBA" id="ARBA00022801"/>
    </source>
</evidence>
<proteinExistence type="predicted"/>
<evidence type="ECO:0000256" key="1">
    <source>
        <dbReference type="ARBA" id="ARBA00022723"/>
    </source>
</evidence>
<dbReference type="Pfam" id="PF07727">
    <property type="entry name" value="RVT_2"/>
    <property type="match status" value="1"/>
</dbReference>
<dbReference type="InterPro" id="IPR036397">
    <property type="entry name" value="RNaseH_sf"/>
</dbReference>
<dbReference type="InterPro" id="IPR039537">
    <property type="entry name" value="Retrotran_Ty1/copia-like"/>
</dbReference>
<protein>
    <recommendedName>
        <fullName evidence="8">Retrovirus-related Pol polyprotein from transposon TNT 1-94</fullName>
    </recommendedName>
</protein>
<evidence type="ECO:0000259" key="6">
    <source>
        <dbReference type="Pfam" id="PF13976"/>
    </source>
</evidence>
<dbReference type="EMBL" id="BKCJ010001090">
    <property type="protein sequence ID" value="GEU38763.1"/>
    <property type="molecule type" value="Genomic_DNA"/>
</dbReference>
<evidence type="ECO:0000259" key="5">
    <source>
        <dbReference type="Pfam" id="PF07727"/>
    </source>
</evidence>
<dbReference type="AlphaFoldDB" id="A0A6L2JP91"/>
<dbReference type="GO" id="GO:0046872">
    <property type="term" value="F:metal ion binding"/>
    <property type="evidence" value="ECO:0007669"/>
    <property type="project" value="UniProtKB-KW"/>
</dbReference>
<comment type="caution">
    <text evidence="7">The sequence shown here is derived from an EMBL/GenBank/DDBJ whole genome shotgun (WGS) entry which is preliminary data.</text>
</comment>
<dbReference type="Gene3D" id="3.30.420.10">
    <property type="entry name" value="Ribonuclease H-like superfamily/Ribonuclease H"/>
    <property type="match status" value="1"/>
</dbReference>
<reference evidence="7" key="1">
    <citation type="journal article" date="2019" name="Sci. Rep.">
        <title>Draft genome of Tanacetum cinerariifolium, the natural source of mosquito coil.</title>
        <authorList>
            <person name="Yamashiro T."/>
            <person name="Shiraishi A."/>
            <person name="Satake H."/>
            <person name="Nakayama K."/>
        </authorList>
    </citation>
    <scope>NUCLEOTIDE SEQUENCE</scope>
</reference>
<dbReference type="GO" id="GO:0016787">
    <property type="term" value="F:hydrolase activity"/>
    <property type="evidence" value="ECO:0007669"/>
    <property type="project" value="UniProtKB-KW"/>
</dbReference>
<evidence type="ECO:0008006" key="8">
    <source>
        <dbReference type="Google" id="ProtNLM"/>
    </source>
</evidence>
<evidence type="ECO:0000256" key="3">
    <source>
        <dbReference type="SAM" id="Coils"/>
    </source>
</evidence>
<dbReference type="SUPFAM" id="SSF53098">
    <property type="entry name" value="Ribonuclease H-like"/>
    <property type="match status" value="1"/>
</dbReference>
<name>A0A6L2JP91_TANCI</name>
<dbReference type="InterPro" id="IPR013103">
    <property type="entry name" value="RVT_2"/>
</dbReference>
<feature type="domain" description="GAG-pre-integrase" evidence="6">
    <location>
        <begin position="378"/>
        <end position="430"/>
    </location>
</feature>
<keyword evidence="2" id="KW-0378">Hydrolase</keyword>
<dbReference type="CDD" id="cd09272">
    <property type="entry name" value="RNase_HI_RT_Ty1"/>
    <property type="match status" value="1"/>
</dbReference>
<dbReference type="Pfam" id="PF13976">
    <property type="entry name" value="gag_pre-integrs"/>
    <property type="match status" value="1"/>
</dbReference>
<dbReference type="PANTHER" id="PTHR42648:SF21">
    <property type="entry name" value="CYSTEINE-RICH RLK (RECEPTOR-LIKE PROTEIN KINASE) 8"/>
    <property type="match status" value="1"/>
</dbReference>
<feature type="coiled-coil region" evidence="3">
    <location>
        <begin position="282"/>
        <end position="316"/>
    </location>
</feature>
<dbReference type="InterPro" id="IPR025724">
    <property type="entry name" value="GAG-pre-integrase_dom"/>
</dbReference>
<gene>
    <name evidence="7" type="ORF">Tci_010741</name>
</gene>
<dbReference type="InterPro" id="IPR012337">
    <property type="entry name" value="RNaseH-like_sf"/>
</dbReference>
<feature type="domain" description="Reverse transcriptase Ty1/copia-type" evidence="5">
    <location>
        <begin position="661"/>
        <end position="722"/>
    </location>
</feature>